<organism evidence="2 3">
    <name type="scientific">Peronospora matthiolae</name>
    <dbReference type="NCBI Taxonomy" id="2874970"/>
    <lineage>
        <taxon>Eukaryota</taxon>
        <taxon>Sar</taxon>
        <taxon>Stramenopiles</taxon>
        <taxon>Oomycota</taxon>
        <taxon>Peronosporomycetes</taxon>
        <taxon>Peronosporales</taxon>
        <taxon>Peronosporaceae</taxon>
        <taxon>Peronospora</taxon>
    </lineage>
</organism>
<evidence type="ECO:0000313" key="2">
    <source>
        <dbReference type="EMBL" id="CAK7907523.1"/>
    </source>
</evidence>
<keyword evidence="1" id="KW-1133">Transmembrane helix</keyword>
<keyword evidence="1" id="KW-0472">Membrane</keyword>
<name>A0AAV1TA70_9STRA</name>
<sequence>MNDQHDEQKLLYQELPFRAPPGMRRRSFQRARVPATPDSQLLGKSVATGQKIKPLLEEEPDERLEPGYTYPLLHLDMYMLILGRFLVGIASGAATILVPLISVSLHLQIFGVLWHDLPSCNGAWYSREDLLAFGFAGESDSLTRPGWRLMFGFTGLLGLLQLDAEETLRNLRQLDNVGEEMDSISAASTSESGNVQSIGDVLRDPEHPLAFSSSLSSCNLDSS</sequence>
<feature type="transmembrane region" description="Helical" evidence="1">
    <location>
        <begin position="85"/>
        <end position="109"/>
    </location>
</feature>
<protein>
    <submittedName>
        <fullName evidence="2">Uncharacterized protein</fullName>
    </submittedName>
</protein>
<reference evidence="2" key="1">
    <citation type="submission" date="2024-01" db="EMBL/GenBank/DDBJ databases">
        <authorList>
            <person name="Webb A."/>
        </authorList>
    </citation>
    <scope>NUCLEOTIDE SEQUENCE</scope>
    <source>
        <strain evidence="2">Pm1</strain>
    </source>
</reference>
<evidence type="ECO:0000313" key="3">
    <source>
        <dbReference type="Proteomes" id="UP001162060"/>
    </source>
</evidence>
<dbReference type="Proteomes" id="UP001162060">
    <property type="component" value="Unassembled WGS sequence"/>
</dbReference>
<proteinExistence type="predicted"/>
<gene>
    <name evidence="2" type="ORF">PM001_LOCUS3552</name>
</gene>
<accession>A0AAV1TA70</accession>
<evidence type="ECO:0000256" key="1">
    <source>
        <dbReference type="SAM" id="Phobius"/>
    </source>
</evidence>
<dbReference type="EMBL" id="CAKLBY020000032">
    <property type="protein sequence ID" value="CAK7907523.1"/>
    <property type="molecule type" value="Genomic_DNA"/>
</dbReference>
<dbReference type="AlphaFoldDB" id="A0AAV1TA70"/>
<keyword evidence="1" id="KW-0812">Transmembrane</keyword>
<comment type="caution">
    <text evidence="2">The sequence shown here is derived from an EMBL/GenBank/DDBJ whole genome shotgun (WGS) entry which is preliminary data.</text>
</comment>